<dbReference type="AlphaFoldDB" id="A0A9X2K8K9"/>
<dbReference type="EMBL" id="JAMZEB010000002">
    <property type="protein sequence ID" value="MCP2364253.1"/>
    <property type="molecule type" value="Genomic_DNA"/>
</dbReference>
<name>A0A9X2K8K9_9ACTN</name>
<keyword evidence="2" id="KW-1185">Reference proteome</keyword>
<protein>
    <submittedName>
        <fullName evidence="1">Uncharacterized protein</fullName>
    </submittedName>
</protein>
<accession>A0A9X2K8K9</accession>
<gene>
    <name evidence="1" type="ORF">HD597_011273</name>
</gene>
<organism evidence="1 2">
    <name type="scientific">Nonomuraea thailandensis</name>
    <dbReference type="NCBI Taxonomy" id="1188745"/>
    <lineage>
        <taxon>Bacteria</taxon>
        <taxon>Bacillati</taxon>
        <taxon>Actinomycetota</taxon>
        <taxon>Actinomycetes</taxon>
        <taxon>Streptosporangiales</taxon>
        <taxon>Streptosporangiaceae</taxon>
        <taxon>Nonomuraea</taxon>
    </lineage>
</organism>
<dbReference type="Proteomes" id="UP001139648">
    <property type="component" value="Unassembled WGS sequence"/>
</dbReference>
<sequence>MSLTIGEANAVFHLLDYVLDEPGPAGPLTSDNALKAALLLRDKAHKTLTAGMPPDRLHALWAVYAERIELERNGVASCVLCGCIEDHACEGGCAWMPNPFGVDLCTACVELLAGLLAEAPAPAEVRA</sequence>
<evidence type="ECO:0000313" key="1">
    <source>
        <dbReference type="EMBL" id="MCP2364253.1"/>
    </source>
</evidence>
<proteinExistence type="predicted"/>
<reference evidence="1" key="1">
    <citation type="submission" date="2022-06" db="EMBL/GenBank/DDBJ databases">
        <title>Sequencing the genomes of 1000 actinobacteria strains.</title>
        <authorList>
            <person name="Klenk H.-P."/>
        </authorList>
    </citation>
    <scope>NUCLEOTIDE SEQUENCE</scope>
    <source>
        <strain evidence="1">DSM 46694</strain>
    </source>
</reference>
<dbReference type="RefSeq" id="WP_253756534.1">
    <property type="nucleotide sequence ID" value="NZ_BAABKA010000012.1"/>
</dbReference>
<comment type="caution">
    <text evidence="1">The sequence shown here is derived from an EMBL/GenBank/DDBJ whole genome shotgun (WGS) entry which is preliminary data.</text>
</comment>
<evidence type="ECO:0000313" key="2">
    <source>
        <dbReference type="Proteomes" id="UP001139648"/>
    </source>
</evidence>